<dbReference type="GeneID" id="41600767"/>
<dbReference type="GO" id="GO:0005886">
    <property type="term" value="C:plasma membrane"/>
    <property type="evidence" value="ECO:0007669"/>
    <property type="project" value="UniProtKB-SubCell"/>
</dbReference>
<proteinExistence type="predicted"/>
<dbReference type="PANTHER" id="PTHR43646">
    <property type="entry name" value="GLYCOSYLTRANSFERASE"/>
    <property type="match status" value="1"/>
</dbReference>
<dbReference type="Gene3D" id="3.90.550.10">
    <property type="entry name" value="Spore Coat Polysaccharide Biosynthesis Protein SpsA, Chain A"/>
    <property type="match status" value="1"/>
</dbReference>
<dbReference type="STRING" id="1582439.NPIRD3C_1661"/>
<dbReference type="AlphaFoldDB" id="A0A0C5BSX5"/>
<dbReference type="Proteomes" id="UP000032027">
    <property type="component" value="Chromosome"/>
</dbReference>
<organism evidence="8 9">
    <name type="scientific">Nitrosopumilus piranensis</name>
    <dbReference type="NCBI Taxonomy" id="1582439"/>
    <lineage>
        <taxon>Archaea</taxon>
        <taxon>Nitrososphaerota</taxon>
        <taxon>Nitrososphaeria</taxon>
        <taxon>Nitrosopumilales</taxon>
        <taxon>Nitrosopumilaceae</taxon>
        <taxon>Nitrosopumilus</taxon>
    </lineage>
</organism>
<feature type="domain" description="Glycosyltransferase 2-like" evidence="7">
    <location>
        <begin position="54"/>
        <end position="225"/>
    </location>
</feature>
<protein>
    <submittedName>
        <fullName evidence="8">Glycosyl transferase family protein</fullName>
    </submittedName>
</protein>
<dbReference type="PATRIC" id="fig|1582439.9.peg.1711"/>
<keyword evidence="2" id="KW-1003">Cell membrane</keyword>
<evidence type="ECO:0000256" key="2">
    <source>
        <dbReference type="ARBA" id="ARBA00022475"/>
    </source>
</evidence>
<feature type="transmembrane region" description="Helical" evidence="6">
    <location>
        <begin position="291"/>
        <end position="315"/>
    </location>
</feature>
<comment type="subcellular location">
    <subcellularLocation>
        <location evidence="1">Cell membrane</location>
    </subcellularLocation>
</comment>
<dbReference type="HOGENOM" id="CLU_038143_0_0_2"/>
<accession>A0A0C5BSX5</accession>
<keyword evidence="6" id="KW-1133">Transmembrane helix</keyword>
<dbReference type="PANTHER" id="PTHR43646:SF2">
    <property type="entry name" value="GLYCOSYLTRANSFERASE 2-LIKE DOMAIN-CONTAINING PROTEIN"/>
    <property type="match status" value="1"/>
</dbReference>
<feature type="transmembrane region" description="Helical" evidence="6">
    <location>
        <begin position="7"/>
        <end position="27"/>
    </location>
</feature>
<dbReference type="Pfam" id="PF00535">
    <property type="entry name" value="Glycos_transf_2"/>
    <property type="match status" value="1"/>
</dbReference>
<evidence type="ECO:0000256" key="5">
    <source>
        <dbReference type="ARBA" id="ARBA00023136"/>
    </source>
</evidence>
<feature type="transmembrane region" description="Helical" evidence="6">
    <location>
        <begin position="321"/>
        <end position="341"/>
    </location>
</feature>
<keyword evidence="6" id="KW-0812">Transmembrane</keyword>
<evidence type="ECO:0000256" key="1">
    <source>
        <dbReference type="ARBA" id="ARBA00004236"/>
    </source>
</evidence>
<evidence type="ECO:0000256" key="3">
    <source>
        <dbReference type="ARBA" id="ARBA00022676"/>
    </source>
</evidence>
<name>A0A0C5BSX5_9ARCH</name>
<evidence type="ECO:0000313" key="8">
    <source>
        <dbReference type="EMBL" id="AJM92873.1"/>
    </source>
</evidence>
<evidence type="ECO:0000256" key="4">
    <source>
        <dbReference type="ARBA" id="ARBA00022679"/>
    </source>
</evidence>
<dbReference type="KEGG" id="nid:NPIRD3C_1661"/>
<dbReference type="EMBL" id="CP010868">
    <property type="protein sequence ID" value="AJM92873.1"/>
    <property type="molecule type" value="Genomic_DNA"/>
</dbReference>
<evidence type="ECO:0000313" key="9">
    <source>
        <dbReference type="Proteomes" id="UP000032027"/>
    </source>
</evidence>
<dbReference type="OrthoDB" id="46222at2157"/>
<keyword evidence="5 6" id="KW-0472">Membrane</keyword>
<keyword evidence="3" id="KW-0328">Glycosyltransferase</keyword>
<reference evidence="9" key="1">
    <citation type="submission" date="2015-02" db="EMBL/GenBank/DDBJ databases">
        <title>Characterization of two novel Thaumarchaeota isolated from the Northern Adriatic Sea.</title>
        <authorList>
            <person name="Bayer B."/>
            <person name="Vojvoda J."/>
            <person name="Offre P."/>
            <person name="Srivastava A."/>
            <person name="Elisabeth N."/>
            <person name="Garcia J.A.L."/>
            <person name="Schleper C."/>
            <person name="Herndl G.J."/>
        </authorList>
    </citation>
    <scope>NUCLEOTIDE SEQUENCE [LARGE SCALE GENOMIC DNA]</scope>
    <source>
        <strain evidence="9">D3C</strain>
    </source>
</reference>
<gene>
    <name evidence="8" type="ORF">NPIRD3C_1661</name>
</gene>
<dbReference type="InterPro" id="IPR001173">
    <property type="entry name" value="Glyco_trans_2-like"/>
</dbReference>
<dbReference type="GO" id="GO:0016757">
    <property type="term" value="F:glycosyltransferase activity"/>
    <property type="evidence" value="ECO:0007669"/>
    <property type="project" value="UniProtKB-KW"/>
</dbReference>
<dbReference type="RefSeq" id="WP_148703642.1">
    <property type="nucleotide sequence ID" value="NZ_CP010868.1"/>
</dbReference>
<dbReference type="CDD" id="cd00761">
    <property type="entry name" value="Glyco_tranf_GTA_type"/>
    <property type="match status" value="1"/>
</dbReference>
<keyword evidence="9" id="KW-1185">Reference proteome</keyword>
<reference evidence="8 9" key="3">
    <citation type="journal article" date="2019" name="Int. J. Syst. Evol. Microbiol.">
        <title>Nitrosopumilus adriaticus sp. nov. and Nitrosopumilus piranensis sp. nov., two ammonia-oxidizing archaea from the Adriatic Sea and members of the class Nitrososphaeria.</title>
        <authorList>
            <person name="Bayer B."/>
            <person name="Vojvoda J."/>
            <person name="Reinthaler T."/>
            <person name="Reyes C."/>
            <person name="Pinto M."/>
            <person name="Herndl G.J."/>
        </authorList>
    </citation>
    <scope>NUCLEOTIDE SEQUENCE [LARGE SCALE GENOMIC DNA]</scope>
    <source>
        <strain evidence="8 9">D3C</strain>
    </source>
</reference>
<feature type="transmembrane region" description="Helical" evidence="6">
    <location>
        <begin position="353"/>
        <end position="375"/>
    </location>
</feature>
<dbReference type="SUPFAM" id="SSF53448">
    <property type="entry name" value="Nucleotide-diphospho-sugar transferases"/>
    <property type="match status" value="1"/>
</dbReference>
<dbReference type="InterPro" id="IPR029044">
    <property type="entry name" value="Nucleotide-diphossugar_trans"/>
</dbReference>
<sequence>MDIVFDVFNYSLSAILIGICGAWTYLIKSMVDSFRLTPYLDRFKNTAQASPKVSIILPARNEEEFLGRCLDSLINQDYENYEIIVIDDSSEDSTANIISEYAKKNLKIIHVSARQKPDGWMGKNWACMEGYRKATGELLLFTDADTTHQKNVVSLAVAHLLSFDLDALSTIPKMRTFDFWTKITLPMISTFLHTRFSALNVNNPSKKTGYFFGSFFILKKTTYEQVGMHEGVKHEIIEDGALGKKVKESGYKMKMVRGEHLIDAVWARDKTTLWNALKRLMIPLYLQSGKIAIGIFFAVMFLLFVPFPILVASILLPAETLSSKILCITSLIGSLLIYTGAIIEAKKGLELRFAHALFAPLGSLVVVLGFLTGLLQAKKTSSVTWRGRSYSMKDHTQSSISV</sequence>
<evidence type="ECO:0000256" key="6">
    <source>
        <dbReference type="SAM" id="Phobius"/>
    </source>
</evidence>
<evidence type="ECO:0000259" key="7">
    <source>
        <dbReference type="Pfam" id="PF00535"/>
    </source>
</evidence>
<keyword evidence="4 8" id="KW-0808">Transferase</keyword>
<reference evidence="8 9" key="2">
    <citation type="journal article" date="2016" name="ISME J.">
        <title>Physiological and genomic characterization of two novel marine thaumarchaeal strains indicates niche differentiation.</title>
        <authorList>
            <person name="Bayer B."/>
            <person name="Vojvoda J."/>
            <person name="Offre P."/>
            <person name="Alves R.J."/>
            <person name="Elisabeth N.H."/>
            <person name="Garcia J.A."/>
            <person name="Volland J.M."/>
            <person name="Srivastava A."/>
            <person name="Schleper C."/>
            <person name="Herndl G.J."/>
        </authorList>
    </citation>
    <scope>NUCLEOTIDE SEQUENCE [LARGE SCALE GENOMIC DNA]</scope>
    <source>
        <strain evidence="8 9">D3C</strain>
    </source>
</reference>